<dbReference type="InterPro" id="IPR036250">
    <property type="entry name" value="AcylCo_DH-like_C"/>
</dbReference>
<evidence type="ECO:0000256" key="1">
    <source>
        <dbReference type="ARBA" id="ARBA00022630"/>
    </source>
</evidence>
<evidence type="ECO:0000256" key="2">
    <source>
        <dbReference type="ARBA" id="ARBA00022827"/>
    </source>
</evidence>
<dbReference type="GO" id="GO:0016627">
    <property type="term" value="F:oxidoreductase activity, acting on the CH-CH group of donors"/>
    <property type="evidence" value="ECO:0007669"/>
    <property type="project" value="InterPro"/>
</dbReference>
<feature type="domain" description="HpaB/PvcC/4-BUDH C-terminal" evidence="4">
    <location>
        <begin position="278"/>
        <end position="474"/>
    </location>
</feature>
<evidence type="ECO:0000313" key="6">
    <source>
        <dbReference type="EMBL" id="SHK52413.1"/>
    </source>
</evidence>
<dbReference type="EMBL" id="FQZU01000026">
    <property type="protein sequence ID" value="SHK52413.1"/>
    <property type="molecule type" value="Genomic_DNA"/>
</dbReference>
<dbReference type="PANTHER" id="PTHR36117:SF3">
    <property type="entry name" value="4-HYDROXYPHENYLACETATE 3-MONOOXYGENASE-RELATED"/>
    <property type="match status" value="1"/>
</dbReference>
<keyword evidence="3" id="KW-0560">Oxidoreductase</keyword>
<dbReference type="InterPro" id="IPR024674">
    <property type="entry name" value="HpaB/PvcC/4-BUDH_N"/>
</dbReference>
<gene>
    <name evidence="6" type="ORF">SAMN02745216_03611</name>
</gene>
<dbReference type="InterPro" id="IPR004925">
    <property type="entry name" value="HpaB/PvcC/4-BUDH"/>
</dbReference>
<feature type="domain" description="HpaB/PvcC/4-BUDH N-terminal" evidence="5">
    <location>
        <begin position="5"/>
        <end position="269"/>
    </location>
</feature>
<dbReference type="GO" id="GO:0016853">
    <property type="term" value="F:isomerase activity"/>
    <property type="evidence" value="ECO:0007669"/>
    <property type="project" value="UniProtKB-KW"/>
</dbReference>
<evidence type="ECO:0000256" key="3">
    <source>
        <dbReference type="ARBA" id="ARBA00023002"/>
    </source>
</evidence>
<sequence>MGIKTGDQYVESLRKLSPTVYIGGEKITSVVDSPFFATPIREMKKFYDWQSDPETKDDFTFHSPITNETVGFWTHLRQTPEELLAMVETMKRTNARHFCSMCMGIGLSVLWGVTWEIDRDKNTTYHANFRRFFEHLQKEDLRYCLGVMDPKGDRSLPPSRQPDPDLYLRVAEKRDDGIIVRGAKAHTSNGPITHYFFAMPCRAMGEDDADYCLSFAIPVDAPGISFITRPAPGPLAPKEFECPVSTRIGFTESLTVFDDVFIPWENVFMCGEWEYTQKLIGLFSPYVRFAKGTCTSARIDILAGTAALIAQANGVPGAGHVRSKITDMANASEIGYGCAIASVQKSVMHESGIPIPDNGIANAGLYHTRTRFAQFLGTLQEIAGGIVTTMPTEQEYSNPEIRPLIDKYFQASPLVTAEDRMRILYLIQELTASRWSGYLIASAICAGGTPETNRMEVARNYNLLEKMENVKAICGIN</sequence>
<keyword evidence="2" id="KW-0274">FAD</keyword>
<reference evidence="7" key="1">
    <citation type="submission" date="2016-11" db="EMBL/GenBank/DDBJ databases">
        <authorList>
            <person name="Varghese N."/>
            <person name="Submissions S."/>
        </authorList>
    </citation>
    <scope>NUCLEOTIDE SEQUENCE [LARGE SCALE GENOMIC DNA]</scope>
    <source>
        <strain evidence="7">DSM 16219</strain>
    </source>
</reference>
<evidence type="ECO:0000259" key="4">
    <source>
        <dbReference type="Pfam" id="PF03241"/>
    </source>
</evidence>
<dbReference type="AlphaFoldDB" id="A0A1M6T626"/>
<dbReference type="Gene3D" id="2.40.110.10">
    <property type="entry name" value="Butyryl-CoA Dehydrogenase, subunit A, domain 2"/>
    <property type="match status" value="1"/>
</dbReference>
<dbReference type="InterPro" id="IPR024719">
    <property type="entry name" value="HpaB/PvcC/4-BUDH_C"/>
</dbReference>
<accession>A0A1M6T626</accession>
<dbReference type="SUPFAM" id="SSF56645">
    <property type="entry name" value="Acyl-CoA dehydrogenase NM domain-like"/>
    <property type="match status" value="1"/>
</dbReference>
<dbReference type="Pfam" id="PF11794">
    <property type="entry name" value="HpaB_N"/>
    <property type="match status" value="1"/>
</dbReference>
<dbReference type="Pfam" id="PF03241">
    <property type="entry name" value="HpaB"/>
    <property type="match status" value="1"/>
</dbReference>
<protein>
    <submittedName>
        <fullName evidence="6">4-hydroxybutyryl-CoA dehydratase / vinylacetyl-CoA-Delta-isomerase</fullName>
    </submittedName>
</protein>
<organism evidence="6 7">
    <name type="scientific">Desulfatibacillum alkenivorans DSM 16219</name>
    <dbReference type="NCBI Taxonomy" id="1121393"/>
    <lineage>
        <taxon>Bacteria</taxon>
        <taxon>Pseudomonadati</taxon>
        <taxon>Thermodesulfobacteriota</taxon>
        <taxon>Desulfobacteria</taxon>
        <taxon>Desulfobacterales</taxon>
        <taxon>Desulfatibacillaceae</taxon>
        <taxon>Desulfatibacillum</taxon>
    </lineage>
</organism>
<dbReference type="RefSeq" id="WP_073477651.1">
    <property type="nucleotide sequence ID" value="NZ_FQZU01000026.1"/>
</dbReference>
<keyword evidence="7" id="KW-1185">Reference proteome</keyword>
<dbReference type="InterPro" id="IPR009100">
    <property type="entry name" value="AcylCoA_DH/oxidase_NM_dom_sf"/>
</dbReference>
<proteinExistence type="predicted"/>
<dbReference type="InterPro" id="IPR046373">
    <property type="entry name" value="Acyl-CoA_Oxase/DH_mid-dom_sf"/>
</dbReference>
<keyword evidence="6" id="KW-0413">Isomerase</keyword>
<dbReference type="Gene3D" id="1.20.140.10">
    <property type="entry name" value="Butyryl-CoA Dehydrogenase, subunit A, domain 3"/>
    <property type="match status" value="1"/>
</dbReference>
<name>A0A1M6T626_9BACT</name>
<evidence type="ECO:0000313" key="7">
    <source>
        <dbReference type="Proteomes" id="UP000183994"/>
    </source>
</evidence>
<dbReference type="SUPFAM" id="SSF47203">
    <property type="entry name" value="Acyl-CoA dehydrogenase C-terminal domain-like"/>
    <property type="match status" value="1"/>
</dbReference>
<dbReference type="PIRSF" id="PIRSF000331">
    <property type="entry name" value="HpaA_HpaB"/>
    <property type="match status" value="1"/>
</dbReference>
<dbReference type="PANTHER" id="PTHR36117">
    <property type="entry name" value="4-HYDROXYPHENYLACETATE 3-MONOOXYGENASE-RELATED"/>
    <property type="match status" value="1"/>
</dbReference>
<keyword evidence="1" id="KW-0285">Flavoprotein</keyword>
<dbReference type="Gene3D" id="1.10.3140.10">
    <property type="entry name" value="4-hydroxybutyryl-coa dehydratase, domain 1"/>
    <property type="match status" value="1"/>
</dbReference>
<dbReference type="Proteomes" id="UP000183994">
    <property type="component" value="Unassembled WGS sequence"/>
</dbReference>
<evidence type="ECO:0000259" key="5">
    <source>
        <dbReference type="Pfam" id="PF11794"/>
    </source>
</evidence>
<dbReference type="STRING" id="1121393.SAMN02745216_03611"/>